<dbReference type="InterPro" id="IPR021711">
    <property type="entry name" value="DUF3295"/>
</dbReference>
<proteinExistence type="predicted"/>
<feature type="domain" description="DUF3295" evidence="3">
    <location>
        <begin position="305"/>
        <end position="593"/>
    </location>
</feature>
<evidence type="ECO:0000256" key="1">
    <source>
        <dbReference type="SAM" id="MobiDB-lite"/>
    </source>
</evidence>
<feature type="region of interest" description="Disordered" evidence="1">
    <location>
        <begin position="435"/>
        <end position="487"/>
    </location>
</feature>
<dbReference type="PANTHER" id="PTHR28014">
    <property type="entry name" value="NEGATIVE REGULATOR OF RAS-CAMP PATHWAY"/>
    <property type="match status" value="1"/>
</dbReference>
<feature type="compositionally biased region" description="Polar residues" evidence="1">
    <location>
        <begin position="283"/>
        <end position="302"/>
    </location>
</feature>
<feature type="compositionally biased region" description="Basic and acidic residues" evidence="1">
    <location>
        <begin position="343"/>
        <end position="365"/>
    </location>
</feature>
<dbReference type="PANTHER" id="PTHR28014:SF1">
    <property type="entry name" value="NEGATIVE REGULATOR OF RAS-CAMP PATHWAY"/>
    <property type="match status" value="1"/>
</dbReference>
<sequence length="593" mass="65414">MPSLETPVLTVDANTIHRIDTRNVENLFSIWTLFSRCSGSIEEGRRLENLSWRLWNRETFCCAPGEANATTPAISISQRSSEGRYTADIPDLSGSIDSIDEEAIESDNEESASTSAPLAITRPRVRRQDSGCNRSRGKERHITPDDLEKMVITIKEKKDLEPLTMSTHSYLAPLANKITSPQITSPKLSNTATPIISAPEPEKASPAPSSPQKSVESTTTDTTSATSERSATSVVRGFSPSQISSSYRSIPLITTPASLPKSALASNTRLTAPKKHAMFALGGSSQSDNDSFQESSLESRMQQSKKNKARSNMFQLGGSSAEDENSLRDSMQKNSHRSSLSDALRRPEQKKQTSFKEEVATRTIEEMSDDVFETDDDIDESAIDDDESSDWEDSMEESGKSSIDDKLSFPRVESRRNLTSRRSLITTMLHQNDRAAALQSAASKSTSALQRSRTSTPQGPSDAPSPESDDSAPLTMKSRMRPGQEVPRTGAQPIIMTTTNVTPHQAALSPKTTRRQMLATELTASLRRHLLWERKQKNQTASAVLKRRHTAHDVANLKQYPDKVHLGTEDKGDHGSWNQYFGQGLGEYHSKGW</sequence>
<feature type="region of interest" description="Disordered" evidence="1">
    <location>
        <begin position="280"/>
        <end position="408"/>
    </location>
</feature>
<feature type="region of interest" description="Disordered" evidence="1">
    <location>
        <begin position="103"/>
        <end position="144"/>
    </location>
</feature>
<keyword evidence="5" id="KW-1185">Reference proteome</keyword>
<dbReference type="InterPro" id="IPR053043">
    <property type="entry name" value="Ras-cAMP_regulatory"/>
</dbReference>
<protein>
    <submittedName>
        <fullName evidence="4">Uncharacterized protein</fullName>
    </submittedName>
</protein>
<evidence type="ECO:0000313" key="4">
    <source>
        <dbReference type="EMBL" id="OBT97741.1"/>
    </source>
</evidence>
<dbReference type="InterPro" id="IPR013860">
    <property type="entry name" value="AreA_GATA"/>
</dbReference>
<organism evidence="4 5">
    <name type="scientific">Pseudogymnoascus verrucosus</name>
    <dbReference type="NCBI Taxonomy" id="342668"/>
    <lineage>
        <taxon>Eukaryota</taxon>
        <taxon>Fungi</taxon>
        <taxon>Dikarya</taxon>
        <taxon>Ascomycota</taxon>
        <taxon>Pezizomycotina</taxon>
        <taxon>Leotiomycetes</taxon>
        <taxon>Thelebolales</taxon>
        <taxon>Thelebolaceae</taxon>
        <taxon>Pseudogymnoascus</taxon>
    </lineage>
</organism>
<feature type="compositionally biased region" description="Low complexity" evidence="1">
    <location>
        <begin position="204"/>
        <end position="242"/>
    </location>
</feature>
<feature type="compositionally biased region" description="Acidic residues" evidence="1">
    <location>
        <begin position="366"/>
        <end position="396"/>
    </location>
</feature>
<dbReference type="GO" id="GO:0031930">
    <property type="term" value="P:mitochondria-nucleus signaling pathway"/>
    <property type="evidence" value="ECO:0007669"/>
    <property type="project" value="TreeGrafter"/>
</dbReference>
<dbReference type="Proteomes" id="UP000091956">
    <property type="component" value="Unassembled WGS sequence"/>
</dbReference>
<dbReference type="AlphaFoldDB" id="A0A1B8GPK1"/>
<gene>
    <name evidence="4" type="ORF">VE01_04995</name>
</gene>
<dbReference type="GO" id="GO:0000122">
    <property type="term" value="P:negative regulation of transcription by RNA polymerase II"/>
    <property type="evidence" value="ECO:0007669"/>
    <property type="project" value="TreeGrafter"/>
</dbReference>
<dbReference type="EMBL" id="KV460220">
    <property type="protein sequence ID" value="OBT97741.1"/>
    <property type="molecule type" value="Genomic_DNA"/>
</dbReference>
<feature type="domain" description="Nitrogen regulatory protein areA GATA-like" evidence="2">
    <location>
        <begin position="30"/>
        <end position="57"/>
    </location>
</feature>
<feature type="compositionally biased region" description="Polar residues" evidence="1">
    <location>
        <begin position="332"/>
        <end position="341"/>
    </location>
</feature>
<dbReference type="Pfam" id="PF11702">
    <property type="entry name" value="DUF3295"/>
    <property type="match status" value="1"/>
</dbReference>
<dbReference type="GO" id="GO:0005737">
    <property type="term" value="C:cytoplasm"/>
    <property type="evidence" value="ECO:0007669"/>
    <property type="project" value="TreeGrafter"/>
</dbReference>
<dbReference type="GO" id="GO:0006808">
    <property type="term" value="P:regulation of nitrogen utilization"/>
    <property type="evidence" value="ECO:0007669"/>
    <property type="project" value="TreeGrafter"/>
</dbReference>
<feature type="compositionally biased region" description="Polar residues" evidence="1">
    <location>
        <begin position="440"/>
        <end position="459"/>
    </location>
</feature>
<evidence type="ECO:0000259" key="2">
    <source>
        <dbReference type="Pfam" id="PF08550"/>
    </source>
</evidence>
<feature type="compositionally biased region" description="Polar residues" evidence="1">
    <location>
        <begin position="181"/>
        <end position="194"/>
    </location>
</feature>
<feature type="compositionally biased region" description="Basic and acidic residues" evidence="1">
    <location>
        <begin position="397"/>
        <end position="408"/>
    </location>
</feature>
<dbReference type="STRING" id="342668.A0A1B8GPK1"/>
<evidence type="ECO:0000259" key="3">
    <source>
        <dbReference type="Pfam" id="PF11702"/>
    </source>
</evidence>
<evidence type="ECO:0000313" key="5">
    <source>
        <dbReference type="Proteomes" id="UP000091956"/>
    </source>
</evidence>
<name>A0A1B8GPK1_9PEZI</name>
<dbReference type="Pfam" id="PF08550">
    <property type="entry name" value="GATA_AreA"/>
    <property type="match status" value="1"/>
</dbReference>
<accession>A0A1B8GPK1</accession>
<reference evidence="4 5" key="1">
    <citation type="submission" date="2016-03" db="EMBL/GenBank/DDBJ databases">
        <title>Comparative genomics of Pseudogymnoascus destructans, the fungus causing white-nose syndrome of bats.</title>
        <authorList>
            <person name="Palmer J.M."/>
            <person name="Drees K.P."/>
            <person name="Foster J.T."/>
            <person name="Lindner D.L."/>
        </authorList>
    </citation>
    <scope>NUCLEOTIDE SEQUENCE [LARGE SCALE GENOMIC DNA]</scope>
    <source>
        <strain evidence="4 5">UAMH 10579</strain>
    </source>
</reference>
<dbReference type="GeneID" id="28838381"/>
<feature type="region of interest" description="Disordered" evidence="1">
    <location>
        <begin position="181"/>
        <end position="242"/>
    </location>
</feature>
<reference evidence="5" key="2">
    <citation type="journal article" date="2018" name="Nat. Commun.">
        <title>Extreme sensitivity to ultraviolet light in the fungal pathogen causing white-nose syndrome of bats.</title>
        <authorList>
            <person name="Palmer J.M."/>
            <person name="Drees K.P."/>
            <person name="Foster J.T."/>
            <person name="Lindner D.L."/>
        </authorList>
    </citation>
    <scope>NUCLEOTIDE SEQUENCE [LARGE SCALE GENOMIC DNA]</scope>
    <source>
        <strain evidence="5">UAMH 10579</strain>
    </source>
</reference>
<dbReference type="RefSeq" id="XP_018131474.1">
    <property type="nucleotide sequence ID" value="XM_018274461.2"/>
</dbReference>
<dbReference type="OrthoDB" id="5054775at2759"/>